<dbReference type="Pfam" id="PF00392">
    <property type="entry name" value="GntR"/>
    <property type="match status" value="1"/>
</dbReference>
<comment type="caution">
    <text evidence="5">The sequence shown here is derived from an EMBL/GenBank/DDBJ whole genome shotgun (WGS) entry which is preliminary data.</text>
</comment>
<feature type="domain" description="HTH gntR-type" evidence="4">
    <location>
        <begin position="11"/>
        <end position="78"/>
    </location>
</feature>
<organism evidence="5 6">
    <name type="scientific">Phytohabitans aurantiacus</name>
    <dbReference type="NCBI Taxonomy" id="3016789"/>
    <lineage>
        <taxon>Bacteria</taxon>
        <taxon>Bacillati</taxon>
        <taxon>Actinomycetota</taxon>
        <taxon>Actinomycetes</taxon>
        <taxon>Micromonosporales</taxon>
        <taxon>Micromonosporaceae</taxon>
    </lineage>
</organism>
<keyword evidence="3" id="KW-0804">Transcription</keyword>
<keyword evidence="2" id="KW-0238">DNA-binding</keyword>
<reference evidence="5" key="1">
    <citation type="submission" date="2022-12" db="EMBL/GenBank/DDBJ databases">
        <title>New Phytohabitans aurantiacus sp. RD004123 nov., an actinomycete isolated from soil.</title>
        <authorList>
            <person name="Triningsih D.W."/>
            <person name="Harunari E."/>
            <person name="Igarashi Y."/>
        </authorList>
    </citation>
    <scope>NUCLEOTIDE SEQUENCE</scope>
    <source>
        <strain evidence="5">RD004123</strain>
    </source>
</reference>
<evidence type="ECO:0000259" key="4">
    <source>
        <dbReference type="PROSITE" id="PS50949"/>
    </source>
</evidence>
<dbReference type="CDD" id="cd07377">
    <property type="entry name" value="WHTH_GntR"/>
    <property type="match status" value="1"/>
</dbReference>
<dbReference type="InterPro" id="IPR011711">
    <property type="entry name" value="GntR_C"/>
</dbReference>
<dbReference type="InterPro" id="IPR008920">
    <property type="entry name" value="TF_FadR/GntR_C"/>
</dbReference>
<dbReference type="SMART" id="SM00345">
    <property type="entry name" value="HTH_GNTR"/>
    <property type="match status" value="1"/>
</dbReference>
<evidence type="ECO:0000313" key="5">
    <source>
        <dbReference type="EMBL" id="GLI03860.1"/>
    </source>
</evidence>
<dbReference type="RefSeq" id="WP_281906351.1">
    <property type="nucleotide sequence ID" value="NZ_BSDI01000106.1"/>
</dbReference>
<gene>
    <name evidence="5" type="ORF">Pa4123_91400</name>
</gene>
<dbReference type="EMBL" id="BSDI01000106">
    <property type="protein sequence ID" value="GLI03860.1"/>
    <property type="molecule type" value="Genomic_DNA"/>
</dbReference>
<dbReference type="PANTHER" id="PTHR43537:SF24">
    <property type="entry name" value="GLUCONATE OPERON TRANSCRIPTIONAL REPRESSOR"/>
    <property type="match status" value="1"/>
</dbReference>
<evidence type="ECO:0000256" key="1">
    <source>
        <dbReference type="ARBA" id="ARBA00023015"/>
    </source>
</evidence>
<dbReference type="InterPro" id="IPR036390">
    <property type="entry name" value="WH_DNA-bd_sf"/>
</dbReference>
<sequence length="228" mass="25922">MNDPSRRITFTGLGDEVTERLRNDILAGRYQDGDHLVERDISEEFGVSRGPVRDALRQLDKEGLVQVLPRRGARVATLTRTDAAQVIEIRQALEPVAVRFLLAHRDPHRLSALREVLDRMAQATEDDDWAHLVTLDMEFHATIFGLADSPMLLRMWESLRLPLLQTFRMHRQFYDSSAQVFRTHRELYEVIAAGDPAKAEAAAAYHVVDLRDYLLKHLEANPGMGTDG</sequence>
<dbReference type="InterPro" id="IPR000524">
    <property type="entry name" value="Tscrpt_reg_HTH_GntR"/>
</dbReference>
<evidence type="ECO:0000313" key="6">
    <source>
        <dbReference type="Proteomes" id="UP001144280"/>
    </source>
</evidence>
<dbReference type="Proteomes" id="UP001144280">
    <property type="component" value="Unassembled WGS sequence"/>
</dbReference>
<dbReference type="SUPFAM" id="SSF48008">
    <property type="entry name" value="GntR ligand-binding domain-like"/>
    <property type="match status" value="1"/>
</dbReference>
<dbReference type="PROSITE" id="PS50949">
    <property type="entry name" value="HTH_GNTR"/>
    <property type="match status" value="1"/>
</dbReference>
<keyword evidence="1" id="KW-0805">Transcription regulation</keyword>
<dbReference type="PRINTS" id="PR00035">
    <property type="entry name" value="HTHGNTR"/>
</dbReference>
<dbReference type="PANTHER" id="PTHR43537">
    <property type="entry name" value="TRANSCRIPTIONAL REGULATOR, GNTR FAMILY"/>
    <property type="match status" value="1"/>
</dbReference>
<accession>A0ABQ5RD36</accession>
<evidence type="ECO:0000256" key="2">
    <source>
        <dbReference type="ARBA" id="ARBA00023125"/>
    </source>
</evidence>
<dbReference type="SMART" id="SM00895">
    <property type="entry name" value="FCD"/>
    <property type="match status" value="1"/>
</dbReference>
<evidence type="ECO:0000256" key="3">
    <source>
        <dbReference type="ARBA" id="ARBA00023163"/>
    </source>
</evidence>
<keyword evidence="6" id="KW-1185">Reference proteome</keyword>
<proteinExistence type="predicted"/>
<protein>
    <recommendedName>
        <fullName evidence="4">HTH gntR-type domain-containing protein</fullName>
    </recommendedName>
</protein>
<dbReference type="Pfam" id="PF07729">
    <property type="entry name" value="FCD"/>
    <property type="match status" value="1"/>
</dbReference>
<dbReference type="InterPro" id="IPR036388">
    <property type="entry name" value="WH-like_DNA-bd_sf"/>
</dbReference>
<dbReference type="Gene3D" id="1.20.120.530">
    <property type="entry name" value="GntR ligand-binding domain-like"/>
    <property type="match status" value="1"/>
</dbReference>
<name>A0ABQ5RD36_9ACTN</name>
<dbReference type="Gene3D" id="1.10.10.10">
    <property type="entry name" value="Winged helix-like DNA-binding domain superfamily/Winged helix DNA-binding domain"/>
    <property type="match status" value="1"/>
</dbReference>
<dbReference type="SUPFAM" id="SSF46785">
    <property type="entry name" value="Winged helix' DNA-binding domain"/>
    <property type="match status" value="1"/>
</dbReference>